<feature type="transmembrane region" description="Helical" evidence="1">
    <location>
        <begin position="7"/>
        <end position="24"/>
    </location>
</feature>
<name>A0A6N7XXH2_9FIRM</name>
<keyword evidence="1" id="KW-1133">Transmembrane helix</keyword>
<dbReference type="PANTHER" id="PTHR10824:SF4">
    <property type="entry name" value="ACYL-COENZYME A THIOESTERASE 1-LIKE"/>
    <property type="match status" value="1"/>
</dbReference>
<dbReference type="SUPFAM" id="SSF53474">
    <property type="entry name" value="alpha/beta-Hydrolases"/>
    <property type="match status" value="1"/>
</dbReference>
<keyword evidence="1" id="KW-0472">Membrane</keyword>
<sequence>MKRELRILVINLIIILLAVAFIVISRNINKSKATEAISEFKKHPKRGDLYKLSPKNIRTVKQKINGDYIRGLHYIPNEIHHKGVVITFGGSEGSIYETMADYLSSDGYEVVAVYYFGQQGQSENLSKVPLEIYEEIYSYIKINCKNIDQITIVGISRGAELALLMSTYYDSINNVVLFAPSSYVFGGIDYGNPAWIYEGKPLEYLNGEVKGIPFIQLSLCYGLNKPYKNIIGSDAIIKNSSNLEESRIKVEDSNARILIFYGTNDEVWNSKDMSKVIEEYAKKEVMIYENKDAGHSFGSPMIIMNNMFNGGNLDANIEADLNSKKIVLETLKIWHDN</sequence>
<dbReference type="Pfam" id="PF08840">
    <property type="entry name" value="BAAT_C"/>
    <property type="match status" value="1"/>
</dbReference>
<dbReference type="AlphaFoldDB" id="A0A6N7XXH2"/>
<evidence type="ECO:0000259" key="2">
    <source>
        <dbReference type="Pfam" id="PF08840"/>
    </source>
</evidence>
<dbReference type="InterPro" id="IPR029058">
    <property type="entry name" value="AB_hydrolase_fold"/>
</dbReference>
<proteinExistence type="predicted"/>
<reference evidence="3 4" key="1">
    <citation type="submission" date="2019-09" db="EMBL/GenBank/DDBJ databases">
        <title>In-depth cultivation of the pig gut microbiome towards novel bacterial diversity and tailored functional studies.</title>
        <authorList>
            <person name="Wylensek D."/>
            <person name="Hitch T.C.A."/>
            <person name="Clavel T."/>
        </authorList>
    </citation>
    <scope>NUCLEOTIDE SEQUENCE [LARGE SCALE GENOMIC DNA]</scope>
    <source>
        <strain evidence="3 4">WCA3-693-APC-4?</strain>
    </source>
</reference>
<evidence type="ECO:0000313" key="3">
    <source>
        <dbReference type="EMBL" id="MSU02517.1"/>
    </source>
</evidence>
<dbReference type="GO" id="GO:0006631">
    <property type="term" value="P:fatty acid metabolic process"/>
    <property type="evidence" value="ECO:0007669"/>
    <property type="project" value="TreeGrafter"/>
</dbReference>
<dbReference type="GO" id="GO:0047617">
    <property type="term" value="F:fatty acyl-CoA hydrolase activity"/>
    <property type="evidence" value="ECO:0007669"/>
    <property type="project" value="TreeGrafter"/>
</dbReference>
<accession>A0A6N7XXH2</accession>
<evidence type="ECO:0000313" key="4">
    <source>
        <dbReference type="Proteomes" id="UP000469523"/>
    </source>
</evidence>
<dbReference type="GO" id="GO:0006637">
    <property type="term" value="P:acyl-CoA metabolic process"/>
    <property type="evidence" value="ECO:0007669"/>
    <property type="project" value="TreeGrafter"/>
</dbReference>
<keyword evidence="1" id="KW-0812">Transmembrane</keyword>
<dbReference type="EMBL" id="VUNQ01000035">
    <property type="protein sequence ID" value="MSU02517.1"/>
    <property type="molecule type" value="Genomic_DNA"/>
</dbReference>
<evidence type="ECO:0000256" key="1">
    <source>
        <dbReference type="SAM" id="Phobius"/>
    </source>
</evidence>
<protein>
    <recommendedName>
        <fullName evidence="2">BAAT/Acyl-CoA thioester hydrolase C-terminal domain-containing protein</fullName>
    </recommendedName>
</protein>
<dbReference type="InterPro" id="IPR014940">
    <property type="entry name" value="BAAT_C"/>
</dbReference>
<dbReference type="Proteomes" id="UP000469523">
    <property type="component" value="Unassembled WGS sequence"/>
</dbReference>
<dbReference type="RefSeq" id="WP_154441458.1">
    <property type="nucleotide sequence ID" value="NZ_JAHLPJ010000001.1"/>
</dbReference>
<dbReference type="PANTHER" id="PTHR10824">
    <property type="entry name" value="ACYL-COENZYME A THIOESTERASE-RELATED"/>
    <property type="match status" value="1"/>
</dbReference>
<feature type="domain" description="BAAT/Acyl-CoA thioester hydrolase C-terminal" evidence="2">
    <location>
        <begin position="128"/>
        <end position="301"/>
    </location>
</feature>
<keyword evidence="4" id="KW-1185">Reference proteome</keyword>
<organism evidence="3 4">
    <name type="scientific">Tissierella pigra</name>
    <dbReference type="NCBI Taxonomy" id="2607614"/>
    <lineage>
        <taxon>Bacteria</taxon>
        <taxon>Bacillati</taxon>
        <taxon>Bacillota</taxon>
        <taxon>Tissierellia</taxon>
        <taxon>Tissierellales</taxon>
        <taxon>Tissierellaceae</taxon>
        <taxon>Tissierella</taxon>
    </lineage>
</organism>
<gene>
    <name evidence="3" type="ORF">FYJ83_13735</name>
</gene>
<dbReference type="Gene3D" id="3.40.50.1820">
    <property type="entry name" value="alpha/beta hydrolase"/>
    <property type="match status" value="1"/>
</dbReference>
<comment type="caution">
    <text evidence="3">The sequence shown here is derived from an EMBL/GenBank/DDBJ whole genome shotgun (WGS) entry which is preliminary data.</text>
</comment>